<organism evidence="2 3">
    <name type="scientific">Cirrhinus mrigala</name>
    <name type="common">Mrigala</name>
    <dbReference type="NCBI Taxonomy" id="683832"/>
    <lineage>
        <taxon>Eukaryota</taxon>
        <taxon>Metazoa</taxon>
        <taxon>Chordata</taxon>
        <taxon>Craniata</taxon>
        <taxon>Vertebrata</taxon>
        <taxon>Euteleostomi</taxon>
        <taxon>Actinopterygii</taxon>
        <taxon>Neopterygii</taxon>
        <taxon>Teleostei</taxon>
        <taxon>Ostariophysi</taxon>
        <taxon>Cypriniformes</taxon>
        <taxon>Cyprinidae</taxon>
        <taxon>Labeoninae</taxon>
        <taxon>Labeonini</taxon>
        <taxon>Cirrhinus</taxon>
    </lineage>
</organism>
<comment type="caution">
    <text evidence="2">The sequence shown here is derived from an EMBL/GenBank/DDBJ whole genome shotgun (WGS) entry which is preliminary data.</text>
</comment>
<dbReference type="Proteomes" id="UP001529510">
    <property type="component" value="Unassembled WGS sequence"/>
</dbReference>
<protein>
    <recommendedName>
        <fullName evidence="1">SAM domain-containing protein</fullName>
    </recommendedName>
</protein>
<dbReference type="InterPro" id="IPR050548">
    <property type="entry name" value="PcG_chromatin_remod_factors"/>
</dbReference>
<proteinExistence type="predicted"/>
<evidence type="ECO:0000313" key="3">
    <source>
        <dbReference type="Proteomes" id="UP001529510"/>
    </source>
</evidence>
<gene>
    <name evidence="2" type="ORF">M9458_047807</name>
</gene>
<keyword evidence="3" id="KW-1185">Reference proteome</keyword>
<dbReference type="SUPFAM" id="SSF47769">
    <property type="entry name" value="SAM/Pointed domain"/>
    <property type="match status" value="1"/>
</dbReference>
<dbReference type="InterPro" id="IPR013761">
    <property type="entry name" value="SAM/pointed_sf"/>
</dbReference>
<dbReference type="Gene3D" id="1.10.150.50">
    <property type="entry name" value="Transcription Factor, Ets-1"/>
    <property type="match status" value="1"/>
</dbReference>
<feature type="domain" description="SAM" evidence="1">
    <location>
        <begin position="2"/>
        <end position="45"/>
    </location>
</feature>
<accession>A0ABD0N6T2</accession>
<dbReference type="AlphaFoldDB" id="A0ABD0N6T2"/>
<sequence>IAESFRAQEIDGQALLLLTEDHLMSAMNVKLGPALKICARINSLKEGGR</sequence>
<name>A0ABD0N6T2_CIRMR</name>
<dbReference type="Pfam" id="PF00536">
    <property type="entry name" value="SAM_1"/>
    <property type="match status" value="1"/>
</dbReference>
<dbReference type="PANTHER" id="PTHR12247">
    <property type="entry name" value="POLYCOMB GROUP PROTEIN"/>
    <property type="match status" value="1"/>
</dbReference>
<evidence type="ECO:0000313" key="2">
    <source>
        <dbReference type="EMBL" id="KAL0156561.1"/>
    </source>
</evidence>
<feature type="non-terminal residue" evidence="2">
    <location>
        <position position="1"/>
    </location>
</feature>
<evidence type="ECO:0000259" key="1">
    <source>
        <dbReference type="Pfam" id="PF00536"/>
    </source>
</evidence>
<dbReference type="EMBL" id="JAMKFB020000024">
    <property type="protein sequence ID" value="KAL0156561.1"/>
    <property type="molecule type" value="Genomic_DNA"/>
</dbReference>
<dbReference type="InterPro" id="IPR001660">
    <property type="entry name" value="SAM"/>
</dbReference>
<dbReference type="PANTHER" id="PTHR12247:SF88">
    <property type="entry name" value="POLYHOMEOTIC-LIKE PROTEIN 3"/>
    <property type="match status" value="1"/>
</dbReference>
<reference evidence="2 3" key="1">
    <citation type="submission" date="2024-05" db="EMBL/GenBank/DDBJ databases">
        <title>Genome sequencing and assembly of Indian major carp, Cirrhinus mrigala (Hamilton, 1822).</title>
        <authorList>
            <person name="Mohindra V."/>
            <person name="Chowdhury L.M."/>
            <person name="Lal K."/>
            <person name="Jena J.K."/>
        </authorList>
    </citation>
    <scope>NUCLEOTIDE SEQUENCE [LARGE SCALE GENOMIC DNA]</scope>
    <source>
        <strain evidence="2">CM1030</strain>
        <tissue evidence="2">Blood</tissue>
    </source>
</reference>